<gene>
    <name evidence="11" type="ORF">LODBEIA_P51740</name>
</gene>
<sequence length="507" mass="56304">MSTLFNRQPTNQFFSGTGTSQFPTQQQQSSQNQQQQALQQQQQQLSQQQLSQPQLQQQQLQQLQQQQQPAKSQPYLFQDPQKQQQQQQPSWLQSQHNQKKRVIPNHLVPQKKNNFQLNASNSKSKRSNSNLTVSDDQFNIVSFGKNKTKAGSLVLDRNNSSLTALFDSFGGDLSRFDETMNDSFQQGDDSALVTDKSAGGGASAVGAGAGAGSGDVPPMTSIYDLNEDSIKSSEPSREQSNLMNKNPKEFNNLFTRFDAVANEKKSEKNAVNEDKKMSKPDECETSIIVFGYPENCVSQIIQFFRQFGTVLEKFTDYSIFGEQKDVANLLVNFEKQRSNAPISTGPGWIKFTYDNPNSALNALQENGSIFNGNLLGVVPYHKSVIEKLEKKRVFEKEDIGSGNLSTPLKTAFKEEVKRDGKLANGIMTPPSSSSSQITSTLTSTSTSATAAAGGANRTSYVDLKDGSKFFIDPNEKKRKTEEKNGEPQQKLGIWGSLTKYMFGFHDL</sequence>
<evidence type="ECO:0000256" key="2">
    <source>
        <dbReference type="ARBA" id="ARBA00022448"/>
    </source>
</evidence>
<feature type="compositionally biased region" description="Low complexity" evidence="9">
    <location>
        <begin position="63"/>
        <end position="96"/>
    </location>
</feature>
<dbReference type="Pfam" id="PF05172">
    <property type="entry name" value="RRM_Nup35"/>
    <property type="match status" value="1"/>
</dbReference>
<keyword evidence="5" id="KW-0811">Translocation</keyword>
<proteinExistence type="predicted"/>
<accession>A0ABP0ZW88</accession>
<keyword evidence="12" id="KW-1185">Reference proteome</keyword>
<dbReference type="PROSITE" id="PS51472">
    <property type="entry name" value="RRM_NUP35"/>
    <property type="match status" value="1"/>
</dbReference>
<evidence type="ECO:0000313" key="11">
    <source>
        <dbReference type="EMBL" id="CAK9441305.1"/>
    </source>
</evidence>
<organism evidence="11 12">
    <name type="scientific">Lodderomyces beijingensis</name>
    <dbReference type="NCBI Taxonomy" id="1775926"/>
    <lineage>
        <taxon>Eukaryota</taxon>
        <taxon>Fungi</taxon>
        <taxon>Dikarya</taxon>
        <taxon>Ascomycota</taxon>
        <taxon>Saccharomycotina</taxon>
        <taxon>Pichiomycetes</taxon>
        <taxon>Debaryomycetaceae</taxon>
        <taxon>Candida/Lodderomyces clade</taxon>
        <taxon>Lodderomyces</taxon>
    </lineage>
</organism>
<dbReference type="SUPFAM" id="SSF54928">
    <property type="entry name" value="RNA-binding domain, RBD"/>
    <property type="match status" value="1"/>
</dbReference>
<dbReference type="RefSeq" id="XP_066832112.1">
    <property type="nucleotide sequence ID" value="XM_066975477.1"/>
</dbReference>
<evidence type="ECO:0000256" key="8">
    <source>
        <dbReference type="PROSITE-ProRule" id="PRU00804"/>
    </source>
</evidence>
<evidence type="ECO:0000256" key="7">
    <source>
        <dbReference type="ARBA" id="ARBA00023242"/>
    </source>
</evidence>
<feature type="region of interest" description="Disordered" evidence="9">
    <location>
        <begin position="63"/>
        <end position="99"/>
    </location>
</feature>
<keyword evidence="6 8" id="KW-0906">Nuclear pore complex</keyword>
<reference evidence="11 12" key="1">
    <citation type="submission" date="2024-03" db="EMBL/GenBank/DDBJ databases">
        <authorList>
            <person name="Brejova B."/>
        </authorList>
    </citation>
    <scope>NUCLEOTIDE SEQUENCE [LARGE SCALE GENOMIC DNA]</scope>
    <source>
        <strain evidence="11 12">CBS 14171</strain>
    </source>
</reference>
<dbReference type="Gene3D" id="3.30.70.330">
    <property type="match status" value="1"/>
</dbReference>
<dbReference type="EMBL" id="OZ022410">
    <property type="protein sequence ID" value="CAK9441305.1"/>
    <property type="molecule type" value="Genomic_DNA"/>
</dbReference>
<keyword evidence="7 8" id="KW-0539">Nucleus</keyword>
<evidence type="ECO:0000256" key="4">
    <source>
        <dbReference type="ARBA" id="ARBA00022927"/>
    </source>
</evidence>
<name>A0ABP0ZW88_9ASCO</name>
<dbReference type="InterPro" id="IPR012677">
    <property type="entry name" value="Nucleotide-bd_a/b_plait_sf"/>
</dbReference>
<protein>
    <recommendedName>
        <fullName evidence="10">RRM Nup35-type domain-containing protein</fullName>
    </recommendedName>
</protein>
<feature type="domain" description="RRM Nup35-type" evidence="10">
    <location>
        <begin position="281"/>
        <end position="387"/>
    </location>
</feature>
<evidence type="ECO:0000256" key="3">
    <source>
        <dbReference type="ARBA" id="ARBA00022816"/>
    </source>
</evidence>
<evidence type="ECO:0000256" key="9">
    <source>
        <dbReference type="SAM" id="MobiDB-lite"/>
    </source>
</evidence>
<feature type="compositionally biased region" description="Polar residues" evidence="9">
    <location>
        <begin position="1"/>
        <end position="24"/>
    </location>
</feature>
<evidence type="ECO:0000256" key="6">
    <source>
        <dbReference type="ARBA" id="ARBA00023132"/>
    </source>
</evidence>
<keyword evidence="3 8" id="KW-0509">mRNA transport</keyword>
<feature type="region of interest" description="Disordered" evidence="9">
    <location>
        <begin position="1"/>
        <end position="34"/>
    </location>
</feature>
<dbReference type="PANTHER" id="PTHR21527:SF6">
    <property type="entry name" value="NUCLEOPORIN NUP35"/>
    <property type="match status" value="1"/>
</dbReference>
<keyword evidence="4" id="KW-0653">Protein transport</keyword>
<comment type="subcellular location">
    <subcellularLocation>
        <location evidence="1">Nucleus</location>
        <location evidence="1">Nuclear pore complex</location>
    </subcellularLocation>
</comment>
<dbReference type="Proteomes" id="UP001497383">
    <property type="component" value="Chromosome 6"/>
</dbReference>
<evidence type="ECO:0000256" key="5">
    <source>
        <dbReference type="ARBA" id="ARBA00023010"/>
    </source>
</evidence>
<feature type="compositionally biased region" description="Low complexity" evidence="9">
    <location>
        <begin position="25"/>
        <end position="34"/>
    </location>
</feature>
<dbReference type="InterPro" id="IPR007846">
    <property type="entry name" value="RRM_NUP35_dom"/>
</dbReference>
<keyword evidence="2 8" id="KW-0813">Transport</keyword>
<evidence type="ECO:0000259" key="10">
    <source>
        <dbReference type="PROSITE" id="PS51472"/>
    </source>
</evidence>
<dbReference type="GeneID" id="92210370"/>
<evidence type="ECO:0000313" key="12">
    <source>
        <dbReference type="Proteomes" id="UP001497383"/>
    </source>
</evidence>
<dbReference type="PANTHER" id="PTHR21527">
    <property type="entry name" value="NUCLEOPORIN NUP35"/>
    <property type="match status" value="1"/>
</dbReference>
<dbReference type="InterPro" id="IPR035979">
    <property type="entry name" value="RBD_domain_sf"/>
</dbReference>
<evidence type="ECO:0000256" key="1">
    <source>
        <dbReference type="ARBA" id="ARBA00004567"/>
    </source>
</evidence>